<protein>
    <submittedName>
        <fullName evidence="1">Uncharacterized protein</fullName>
    </submittedName>
</protein>
<dbReference type="OrthoDB" id="1899157at2"/>
<dbReference type="Proteomes" id="UP000016860">
    <property type="component" value="Unassembled WGS sequence"/>
</dbReference>
<dbReference type="RefSeq" id="WP_020814266.1">
    <property type="nucleotide sequence ID" value="NZ_ATAY01000015.1"/>
</dbReference>
<dbReference type="PATRIC" id="fig|1330534.3.peg.644"/>
<evidence type="ECO:0000313" key="1">
    <source>
        <dbReference type="EMBL" id="EPR13762.1"/>
    </source>
</evidence>
<comment type="caution">
    <text evidence="1">The sequence shown here is derived from an EMBL/GenBank/DDBJ whole genome shotgun (WGS) entry which is preliminary data.</text>
</comment>
<dbReference type="InterPro" id="IPR022385">
    <property type="entry name" value="Rhs_assc_core"/>
</dbReference>
<dbReference type="AlphaFoldDB" id="U4R6Y2"/>
<dbReference type="STRING" id="1330534.L323_03225"/>
<dbReference type="EMBL" id="ATAY01000015">
    <property type="protein sequence ID" value="EPR13762.1"/>
    <property type="molecule type" value="Genomic_DNA"/>
</dbReference>
<evidence type="ECO:0000313" key="2">
    <source>
        <dbReference type="Proteomes" id="UP000016860"/>
    </source>
</evidence>
<dbReference type="Gene3D" id="2.180.10.10">
    <property type="entry name" value="RHS repeat-associated core"/>
    <property type="match status" value="1"/>
</dbReference>
<organism evidence="1 2">
    <name type="scientific">Ruminiclostridium papyrosolvens C7</name>
    <dbReference type="NCBI Taxonomy" id="1330534"/>
    <lineage>
        <taxon>Bacteria</taxon>
        <taxon>Bacillati</taxon>
        <taxon>Bacillota</taxon>
        <taxon>Clostridia</taxon>
        <taxon>Eubacteriales</taxon>
        <taxon>Oscillospiraceae</taxon>
        <taxon>Ruminiclostridium</taxon>
    </lineage>
</organism>
<proteinExistence type="predicted"/>
<sequence length="419" mass="47607">MTVVTSSNRGSIVYTYDNNGNQLTSSDGTTYTYDGFNQLKSVEQADGSWMENHYDAFGLRISVTENGIGSNFTYDRGNIITETNGNGSLVSRNIRGLGLIARENPIGTKAYYLNNAHGDVSKLVNENGEVLNSYEYDSFGNATSSKEKVQNRFQYAGEQLDKVTGQYYLRARHYDPATGRFITEDTYRGQLDNTKSLNLYTYCENNPIIYVDPSGHLKSSGEDFWYILDDSNSTYSYYINQIYKAGEWNVIAQIFDWAYNIGINTYIGYTSAGAGYWPNEINVMSGLYGAIQGYIDAASGAGMGDVARKHLDDLENKFVNLGDQAYRNRTVSGRKDIIDQMNAYIKNLQNELCNIRKHIDEETKSNNNYYIKIHSAYMAGMITKNKYNEYMKSYKNWLGYVNNLKIIYKPKESRLRSKN</sequence>
<dbReference type="PANTHER" id="PTHR32305:SF15">
    <property type="entry name" value="PROTEIN RHSA-RELATED"/>
    <property type="match status" value="1"/>
</dbReference>
<dbReference type="NCBIfam" id="TIGR03696">
    <property type="entry name" value="Rhs_assc_core"/>
    <property type="match status" value="1"/>
</dbReference>
<dbReference type="InterPro" id="IPR050708">
    <property type="entry name" value="T6SS_VgrG/RHS"/>
</dbReference>
<gene>
    <name evidence="1" type="ORF">L323_03225</name>
</gene>
<dbReference type="PANTHER" id="PTHR32305">
    <property type="match status" value="1"/>
</dbReference>
<name>U4R6Y2_9FIRM</name>
<accession>U4R6Y2</accession>
<reference evidence="1 2" key="1">
    <citation type="journal article" date="2013" name="Genome Announc.">
        <title>Draft Genome Sequence of the Cellulolytic Bacterium Clostridium papyrosolvens C7 (ATCC 700395).</title>
        <authorList>
            <person name="Zepeda V."/>
            <person name="Dassa B."/>
            <person name="Borovok I."/>
            <person name="Lamed R."/>
            <person name="Bayer E.A."/>
            <person name="Cate J.H."/>
        </authorList>
    </citation>
    <scope>NUCLEOTIDE SEQUENCE [LARGE SCALE GENOMIC DNA]</scope>
    <source>
        <strain evidence="1 2">C7</strain>
    </source>
</reference>